<feature type="coiled-coil region" evidence="1">
    <location>
        <begin position="1359"/>
        <end position="1407"/>
    </location>
</feature>
<feature type="region of interest" description="Disordered" evidence="2">
    <location>
        <begin position="436"/>
        <end position="457"/>
    </location>
</feature>
<feature type="region of interest" description="Disordered" evidence="2">
    <location>
        <begin position="41"/>
        <end position="345"/>
    </location>
</feature>
<organism evidence="3 4">
    <name type="scientific">Desmophyllum pertusum</name>
    <dbReference type="NCBI Taxonomy" id="174260"/>
    <lineage>
        <taxon>Eukaryota</taxon>
        <taxon>Metazoa</taxon>
        <taxon>Cnidaria</taxon>
        <taxon>Anthozoa</taxon>
        <taxon>Hexacorallia</taxon>
        <taxon>Scleractinia</taxon>
        <taxon>Caryophylliina</taxon>
        <taxon>Caryophylliidae</taxon>
        <taxon>Desmophyllum</taxon>
    </lineage>
</organism>
<accession>A0A9X0CKU0</accession>
<dbReference type="Proteomes" id="UP001163046">
    <property type="component" value="Unassembled WGS sequence"/>
</dbReference>
<feature type="compositionally biased region" description="Pro residues" evidence="2">
    <location>
        <begin position="324"/>
        <end position="335"/>
    </location>
</feature>
<feature type="compositionally biased region" description="Basic and acidic residues" evidence="2">
    <location>
        <begin position="469"/>
        <end position="479"/>
    </location>
</feature>
<dbReference type="GO" id="GO:0097539">
    <property type="term" value="C:ciliary transition fiber"/>
    <property type="evidence" value="ECO:0007669"/>
    <property type="project" value="TreeGrafter"/>
</dbReference>
<feature type="region of interest" description="Disordered" evidence="2">
    <location>
        <begin position="740"/>
        <end position="1036"/>
    </location>
</feature>
<dbReference type="EMBL" id="MU827309">
    <property type="protein sequence ID" value="KAJ7360427.1"/>
    <property type="molecule type" value="Genomic_DNA"/>
</dbReference>
<feature type="compositionally biased region" description="Basic and acidic residues" evidence="2">
    <location>
        <begin position="1285"/>
        <end position="1296"/>
    </location>
</feature>
<feature type="region of interest" description="Disordered" evidence="2">
    <location>
        <begin position="1269"/>
        <end position="1296"/>
    </location>
</feature>
<dbReference type="GO" id="GO:0007005">
    <property type="term" value="P:mitochondrion organization"/>
    <property type="evidence" value="ECO:0007669"/>
    <property type="project" value="InterPro"/>
</dbReference>
<feature type="compositionally biased region" description="Basic and acidic residues" evidence="2">
    <location>
        <begin position="127"/>
        <end position="156"/>
    </location>
</feature>
<feature type="compositionally biased region" description="Basic and acidic residues" evidence="2">
    <location>
        <begin position="943"/>
        <end position="965"/>
    </location>
</feature>
<feature type="coiled-coil region" evidence="1">
    <location>
        <begin position="1450"/>
        <end position="1520"/>
    </location>
</feature>
<feature type="region of interest" description="Disordered" evidence="2">
    <location>
        <begin position="1542"/>
        <end position="1571"/>
    </location>
</feature>
<protein>
    <submittedName>
        <fullName evidence="3">Cilium assembly</fullName>
    </submittedName>
</protein>
<dbReference type="PANTHER" id="PTHR36170">
    <property type="entry name" value="CENTROSOMAL PROTEIN OF 89 KDA"/>
    <property type="match status" value="1"/>
</dbReference>
<feature type="compositionally biased region" description="Polar residues" evidence="2">
    <location>
        <begin position="753"/>
        <end position="762"/>
    </location>
</feature>
<feature type="compositionally biased region" description="Basic residues" evidence="2">
    <location>
        <begin position="261"/>
        <end position="270"/>
    </location>
</feature>
<dbReference type="GO" id="GO:0005814">
    <property type="term" value="C:centriole"/>
    <property type="evidence" value="ECO:0007669"/>
    <property type="project" value="InterPro"/>
</dbReference>
<feature type="region of interest" description="Disordered" evidence="2">
    <location>
        <begin position="469"/>
        <end position="503"/>
    </location>
</feature>
<keyword evidence="4" id="KW-1185">Reference proteome</keyword>
<dbReference type="GO" id="GO:0060271">
    <property type="term" value="P:cilium assembly"/>
    <property type="evidence" value="ECO:0007669"/>
    <property type="project" value="InterPro"/>
</dbReference>
<reference evidence="3" key="1">
    <citation type="submission" date="2023-01" db="EMBL/GenBank/DDBJ databases">
        <title>Genome assembly of the deep-sea coral Lophelia pertusa.</title>
        <authorList>
            <person name="Herrera S."/>
            <person name="Cordes E."/>
        </authorList>
    </citation>
    <scope>NUCLEOTIDE SEQUENCE</scope>
    <source>
        <strain evidence="3">USNM1676648</strain>
        <tissue evidence="3">Polyp</tissue>
    </source>
</reference>
<dbReference type="InterPro" id="IPR033545">
    <property type="entry name" value="CEP89"/>
</dbReference>
<comment type="caution">
    <text evidence="3">The sequence shown here is derived from an EMBL/GenBank/DDBJ whole genome shotgun (WGS) entry which is preliminary data.</text>
</comment>
<feature type="compositionally biased region" description="Basic residues" evidence="2">
    <location>
        <begin position="1"/>
        <end position="14"/>
    </location>
</feature>
<feature type="compositionally biased region" description="Basic and acidic residues" evidence="2">
    <location>
        <begin position="764"/>
        <end position="778"/>
    </location>
</feature>
<feature type="compositionally biased region" description="Basic residues" evidence="2">
    <location>
        <begin position="236"/>
        <end position="247"/>
    </location>
</feature>
<keyword evidence="1" id="KW-0175">Coiled coil</keyword>
<sequence length="1571" mass="180665">MAPGKKQKKAKSKRSKDSPSGLSHIASTLVPSAIFAAVPRTPTNLSQTWPRRTPSPIAQALGEAGNVGRVLIGDFSKRPPAELPASDEAGEGDRSRTPAAEHANERDRSREERVGDDSEIEEVGYESVRDGKSFDKTTKYFRMSRGEDSSTAREEVEGVTANEENSSQQHFYHILDHEHGQVIEPVYSRVDKRKKSASKQSPEEKDEDSASEYMYSSDELTDVTSHDEESTTSGSRTRRHSRKSSRKEKHDGQESVDGPQSHRKRASTKKRTPDTIQEVSEDAVQENGAVPPPIPPYLGDSSPEAPTRSRKKGQRSAQDQPDGPGEPLPPVPADPPENRLTDEQRRALKVVERLGFEGVSQKLALSDLSEDSESYMSPVVPKNTIDFNGRTTFEREQFNDTLMESNVPVSEAAIEEANLNLSHTFAGLNSFELQEELQSPNERQDGNHPSFKTQARKANKVSSFVHLLNEQEKHRKTEVTAHVPTKGRRDPSPSSSRDSQGFNVDPALIQRLEEARQANETSFLERQRQLETLVEQQQHLYQEQLEQQRIQQQQQQEVVRQQWKLQEQLRALEKMQQEFNENADLSPRGPAVSESDVRLQRELVRQQQEFLQQQQGQLLHSQDQQARALEQQDKLCEQIRLLEEQQKQLQSSVSLLSPAGEDLAEIKQQEQQIVNLLNEQRRQDSELQRLHLLQQQRLDEQSNSFTHERKALKQNQEMLQGKIKEQETRRKQLEEELVEMARKHAESEEQWKTRISTVNMESTDGERKERLDPRDDQGKLNSSYYDKERMDARDDRVNINTSYYDKEGKTRHRASDEPSQRHRPSDESSPRHRAADESSQRYRPSDESSPRHRAADEFSQRHRAADESSQRYRPSDESSPRHRAADESSQRHRAADESSQRYRAADESSQRHRASDESSQRHRPSDESSQRYRAADQSSQRHRASDESSQRYRPSDESSRFDEARHGHKSQSSDLSYRDEIEGRHSGNRRQGSDGSRRAVTEGKWRDERTESPRHGESGSRKGPEKTDRKTRRTRERNVEFETVIKKTDAAVTKVQVVRDDEVYRLSKGRIELLESEKSALMELNTSLQEENKALKQLALSLQKGTGVSSVVLQKQIKDLHQEQKVLRDAVHRLNVELSRYQAKYRPVSFEEIEGLALPHKKEAAPWLVNTKFLAPLFLAYDDRLKEKEQMIRTYDEELNAFKARVMEVVKENQQLHMSVSKSSPDALGPDEWQQLQQQAKLVVEENALLMEQQEIQDRKMKEMQRVHGQEVSKLSKRISSQESSQRRLETEQDDMRRTHSNLLRNHEAIVADQEHKMSVQEHLRIMDECRSVLEDLKAKTKFETDECTSRLQAIQKEKSNVAIKFADAEAKNAQLERELDAHKKSLKKSERKFLFLQRKLEHIQERELTAQETLSQVLTVAEKTAAERDNYVQFAKTQKVQQEKAASKILAGTQNIKGLEDKLQEYRKKASDKVAVVTGRLREKEKEINKLKEQYEGEINNLRAMVRQKQRQLELMIGENRNVDKELELVWKTAAADNKRMQNTVRQKGGMFDSDSDPNAHLSSEEGEAA</sequence>
<evidence type="ECO:0000313" key="3">
    <source>
        <dbReference type="EMBL" id="KAJ7360427.1"/>
    </source>
</evidence>
<dbReference type="OrthoDB" id="6622877at2759"/>
<gene>
    <name evidence="3" type="primary">CEP89</name>
    <name evidence="3" type="ORF">OS493_015528</name>
</gene>
<evidence type="ECO:0000256" key="1">
    <source>
        <dbReference type="SAM" id="Coils"/>
    </source>
</evidence>
<feature type="compositionally biased region" description="Polar residues" evidence="2">
    <location>
        <begin position="41"/>
        <end position="50"/>
    </location>
</feature>
<evidence type="ECO:0000256" key="2">
    <source>
        <dbReference type="SAM" id="MobiDB-lite"/>
    </source>
</evidence>
<feature type="coiled-coil region" evidence="1">
    <location>
        <begin position="1071"/>
        <end position="1101"/>
    </location>
</feature>
<feature type="compositionally biased region" description="Basic and acidic residues" evidence="2">
    <location>
        <begin position="785"/>
        <end position="797"/>
    </location>
</feature>
<dbReference type="GO" id="GO:0007268">
    <property type="term" value="P:chemical synaptic transmission"/>
    <property type="evidence" value="ECO:0007669"/>
    <property type="project" value="InterPro"/>
</dbReference>
<feature type="compositionally biased region" description="Basic and acidic residues" evidence="2">
    <location>
        <begin position="804"/>
        <end position="934"/>
    </location>
</feature>
<proteinExistence type="predicted"/>
<evidence type="ECO:0000313" key="4">
    <source>
        <dbReference type="Proteomes" id="UP001163046"/>
    </source>
</evidence>
<feature type="compositionally biased region" description="Basic and acidic residues" evidence="2">
    <location>
        <begin position="740"/>
        <end position="752"/>
    </location>
</feature>
<feature type="compositionally biased region" description="Basic and acidic residues" evidence="2">
    <location>
        <begin position="336"/>
        <end position="345"/>
    </location>
</feature>
<name>A0A9X0CKU0_9CNID</name>
<feature type="compositionally biased region" description="Basic and acidic residues" evidence="2">
    <location>
        <begin position="976"/>
        <end position="1028"/>
    </location>
</feature>
<feature type="coiled-coil region" evidence="1">
    <location>
        <begin position="542"/>
        <end position="582"/>
    </location>
</feature>
<dbReference type="PANTHER" id="PTHR36170:SF1">
    <property type="entry name" value="CENTROSOMAL PROTEIN OF 89 KDA"/>
    <property type="match status" value="1"/>
</dbReference>
<feature type="region of interest" description="Disordered" evidence="2">
    <location>
        <begin position="1"/>
        <end position="24"/>
    </location>
</feature>
<feature type="compositionally biased region" description="Basic and acidic residues" evidence="2">
    <location>
        <begin position="102"/>
        <end position="116"/>
    </location>
</feature>
<dbReference type="GO" id="GO:0045202">
    <property type="term" value="C:synapse"/>
    <property type="evidence" value="ECO:0007669"/>
    <property type="project" value="GOC"/>
</dbReference>